<dbReference type="Proteomes" id="UP000217895">
    <property type="component" value="Chromosome"/>
</dbReference>
<dbReference type="EMBL" id="AP018203">
    <property type="protein sequence ID" value="BAY57906.1"/>
    <property type="molecule type" value="Genomic_DNA"/>
</dbReference>
<protein>
    <submittedName>
        <fullName evidence="1">Uncharacterized protein</fullName>
    </submittedName>
</protein>
<dbReference type="AlphaFoldDB" id="A0A1Z4JMH7"/>
<reference evidence="1 2" key="1">
    <citation type="submission" date="2017-06" db="EMBL/GenBank/DDBJ databases">
        <title>Genome sequencing of cyanobaciteial culture collection at National Institute for Environmental Studies (NIES).</title>
        <authorList>
            <person name="Hirose Y."/>
            <person name="Shimura Y."/>
            <person name="Fujisawa T."/>
            <person name="Nakamura Y."/>
            <person name="Kawachi M."/>
        </authorList>
    </citation>
    <scope>NUCLEOTIDE SEQUENCE [LARGE SCALE GENOMIC DNA]</scope>
    <source>
        <strain evidence="1 2">NIES-2135</strain>
    </source>
</reference>
<organism evidence="1 2">
    <name type="scientific">Leptolyngbya boryana NIES-2135</name>
    <dbReference type="NCBI Taxonomy" id="1973484"/>
    <lineage>
        <taxon>Bacteria</taxon>
        <taxon>Bacillati</taxon>
        <taxon>Cyanobacteriota</taxon>
        <taxon>Cyanophyceae</taxon>
        <taxon>Leptolyngbyales</taxon>
        <taxon>Leptolyngbyaceae</taxon>
        <taxon>Leptolyngbya group</taxon>
        <taxon>Leptolyngbya</taxon>
    </lineage>
</organism>
<evidence type="ECO:0000313" key="1">
    <source>
        <dbReference type="EMBL" id="BAY57906.1"/>
    </source>
</evidence>
<evidence type="ECO:0000313" key="2">
    <source>
        <dbReference type="Proteomes" id="UP000217895"/>
    </source>
</evidence>
<proteinExistence type="predicted"/>
<keyword evidence="2" id="KW-1185">Reference proteome</keyword>
<accession>A0A1Z4JMH7</accession>
<gene>
    <name evidence="1" type="ORF">NIES2135_47780</name>
</gene>
<sequence length="90" mass="10654">MNQKLVESLAQIILSLSAEERQLLEESIQSPIAKEVKEIGERLKRFEETYQMSSERFYQKFQAGELGDSIDFFEWNTYYEMYRSAQLQAS</sequence>
<name>A0A1Z4JMH7_LEPBY</name>